<dbReference type="EMBL" id="BMNQ01000086">
    <property type="protein sequence ID" value="GGK08507.1"/>
    <property type="molecule type" value="Genomic_DNA"/>
</dbReference>
<dbReference type="InterPro" id="IPR044528">
    <property type="entry name" value="POD-like_MBL-fold"/>
</dbReference>
<dbReference type="GO" id="GO:0050313">
    <property type="term" value="F:sulfur dioxygenase activity"/>
    <property type="evidence" value="ECO:0007669"/>
    <property type="project" value="InterPro"/>
</dbReference>
<keyword evidence="4" id="KW-1185">Reference proteome</keyword>
<dbReference type="InterPro" id="IPR001279">
    <property type="entry name" value="Metallo-B-lactamas"/>
</dbReference>
<dbReference type="InterPro" id="IPR036873">
    <property type="entry name" value="Rhodanese-like_dom_sf"/>
</dbReference>
<name>A0A917Q2M8_9BACI</name>
<dbReference type="PANTHER" id="PTHR43084:SF7">
    <property type="entry name" value="BETA-LACTAMASE DOMAIN PROTEIN"/>
    <property type="match status" value="1"/>
</dbReference>
<sequence>MSQSVTTDELAKRVVNREETLILDVRNTDEFDEWKIEGGSVHIINEPYFNLLDGIGPVAEKLNKDQEIIIVCAKGGSSKMVAEMMEEEGFTNVYDLEGGMKAWSEHLEPVKIADLHGGGSLYQFVRLGKGCLSYMAVSENEAAVIDANRMTAIYERFAEEKGVTITHTIDTHLHADHISGGRQLAENTGGTYHLPPKDAGEVTFDYAPLEEDNDITVGNTTIQVQPLYSPGHTIGSTSLIIDDQYLLTGDILFVKSIGRPDLAGKADDWVGDLRETLYDRYKALSDDLIVLPAHYSFVEELDEKGSVKARIGDLYQRNPGLQVEDEREFRKMVTENLPPQPNEHENIRQTNMGKMNPENEKQREMEIGPNRCAVHG</sequence>
<evidence type="ECO:0000256" key="1">
    <source>
        <dbReference type="SAM" id="MobiDB-lite"/>
    </source>
</evidence>
<dbReference type="InterPro" id="IPR001763">
    <property type="entry name" value="Rhodanese-like_dom"/>
</dbReference>
<dbReference type="RefSeq" id="WP_188634270.1">
    <property type="nucleotide sequence ID" value="NZ_BMNQ01000086.1"/>
</dbReference>
<dbReference type="GO" id="GO:0006749">
    <property type="term" value="P:glutathione metabolic process"/>
    <property type="evidence" value="ECO:0007669"/>
    <property type="project" value="InterPro"/>
</dbReference>
<dbReference type="Proteomes" id="UP000658382">
    <property type="component" value="Unassembled WGS sequence"/>
</dbReference>
<dbReference type="PROSITE" id="PS50206">
    <property type="entry name" value="RHODANESE_3"/>
    <property type="match status" value="1"/>
</dbReference>
<organism evidence="3 4">
    <name type="scientific">Lentibacillus kapialis</name>
    <dbReference type="NCBI Taxonomy" id="340214"/>
    <lineage>
        <taxon>Bacteria</taxon>
        <taxon>Bacillati</taxon>
        <taxon>Bacillota</taxon>
        <taxon>Bacilli</taxon>
        <taxon>Bacillales</taxon>
        <taxon>Bacillaceae</taxon>
        <taxon>Lentibacillus</taxon>
    </lineage>
</organism>
<reference evidence="3" key="2">
    <citation type="submission" date="2020-09" db="EMBL/GenBank/DDBJ databases">
        <authorList>
            <person name="Sun Q."/>
            <person name="Ohkuma M."/>
        </authorList>
    </citation>
    <scope>NUCLEOTIDE SEQUENCE</scope>
    <source>
        <strain evidence="3">JCM 12580</strain>
    </source>
</reference>
<accession>A0A917Q2M8</accession>
<dbReference type="CDD" id="cd07724">
    <property type="entry name" value="POD-like_MBL-fold"/>
    <property type="match status" value="1"/>
</dbReference>
<evidence type="ECO:0000313" key="4">
    <source>
        <dbReference type="Proteomes" id="UP000658382"/>
    </source>
</evidence>
<evidence type="ECO:0000259" key="2">
    <source>
        <dbReference type="PROSITE" id="PS50206"/>
    </source>
</evidence>
<feature type="domain" description="Rhodanese" evidence="2">
    <location>
        <begin position="16"/>
        <end position="112"/>
    </location>
</feature>
<dbReference type="SUPFAM" id="SSF56281">
    <property type="entry name" value="Metallo-hydrolase/oxidoreductase"/>
    <property type="match status" value="1"/>
</dbReference>
<protein>
    <recommendedName>
        <fullName evidence="2">Rhodanese domain-containing protein</fullName>
    </recommendedName>
</protein>
<dbReference type="Pfam" id="PF00581">
    <property type="entry name" value="Rhodanese"/>
    <property type="match status" value="1"/>
</dbReference>
<comment type="caution">
    <text evidence="3">The sequence shown here is derived from an EMBL/GenBank/DDBJ whole genome shotgun (WGS) entry which is preliminary data.</text>
</comment>
<proteinExistence type="predicted"/>
<reference evidence="3" key="1">
    <citation type="journal article" date="2014" name="Int. J. Syst. Evol. Microbiol.">
        <title>Complete genome sequence of Corynebacterium casei LMG S-19264T (=DSM 44701T), isolated from a smear-ripened cheese.</title>
        <authorList>
            <consortium name="US DOE Joint Genome Institute (JGI-PGF)"/>
            <person name="Walter F."/>
            <person name="Albersmeier A."/>
            <person name="Kalinowski J."/>
            <person name="Ruckert C."/>
        </authorList>
    </citation>
    <scope>NUCLEOTIDE SEQUENCE</scope>
    <source>
        <strain evidence="3">JCM 12580</strain>
    </source>
</reference>
<gene>
    <name evidence="3" type="primary">yrkH</name>
    <name evidence="3" type="ORF">GCM10007063_33660</name>
</gene>
<dbReference type="InterPro" id="IPR036866">
    <property type="entry name" value="RibonucZ/Hydroxyglut_hydro"/>
</dbReference>
<dbReference type="Pfam" id="PF00753">
    <property type="entry name" value="Lactamase_B"/>
    <property type="match status" value="1"/>
</dbReference>
<evidence type="ECO:0000313" key="3">
    <source>
        <dbReference type="EMBL" id="GGK08507.1"/>
    </source>
</evidence>
<dbReference type="Gene3D" id="3.60.15.10">
    <property type="entry name" value="Ribonuclease Z/Hydroxyacylglutathione hydrolase-like"/>
    <property type="match status" value="1"/>
</dbReference>
<dbReference type="SMART" id="SM00849">
    <property type="entry name" value="Lactamase_B"/>
    <property type="match status" value="1"/>
</dbReference>
<feature type="compositionally biased region" description="Basic and acidic residues" evidence="1">
    <location>
        <begin position="357"/>
        <end position="366"/>
    </location>
</feature>
<dbReference type="Gene3D" id="3.40.250.10">
    <property type="entry name" value="Rhodanese-like domain"/>
    <property type="match status" value="1"/>
</dbReference>
<dbReference type="SMART" id="SM00450">
    <property type="entry name" value="RHOD"/>
    <property type="match status" value="1"/>
</dbReference>
<dbReference type="PANTHER" id="PTHR43084">
    <property type="entry name" value="PERSULFIDE DIOXYGENASE ETHE1"/>
    <property type="match status" value="1"/>
</dbReference>
<dbReference type="AlphaFoldDB" id="A0A917Q2M8"/>
<dbReference type="InterPro" id="IPR051682">
    <property type="entry name" value="Mito_Persulfide_Diox"/>
</dbReference>
<feature type="region of interest" description="Disordered" evidence="1">
    <location>
        <begin position="353"/>
        <end position="376"/>
    </location>
</feature>
<dbReference type="GO" id="GO:0070813">
    <property type="term" value="P:hydrogen sulfide metabolic process"/>
    <property type="evidence" value="ECO:0007669"/>
    <property type="project" value="TreeGrafter"/>
</dbReference>
<dbReference type="SUPFAM" id="SSF52821">
    <property type="entry name" value="Rhodanese/Cell cycle control phosphatase"/>
    <property type="match status" value="1"/>
</dbReference>